<proteinExistence type="predicted"/>
<evidence type="ECO:0000313" key="2">
    <source>
        <dbReference type="EMBL" id="KAK5834995.1"/>
    </source>
</evidence>
<keyword evidence="1" id="KW-1133">Transmembrane helix</keyword>
<reference evidence="2 3" key="1">
    <citation type="submission" date="2023-03" db="EMBL/GenBank/DDBJ databases">
        <title>WGS of Gossypium arboreum.</title>
        <authorList>
            <person name="Yu D."/>
        </authorList>
    </citation>
    <scope>NUCLEOTIDE SEQUENCE [LARGE SCALE GENOMIC DNA]</scope>
    <source>
        <tissue evidence="2">Leaf</tissue>
    </source>
</reference>
<keyword evidence="1" id="KW-0812">Transmembrane</keyword>
<comment type="caution">
    <text evidence="2">The sequence shown here is derived from an EMBL/GenBank/DDBJ whole genome shotgun (WGS) entry which is preliminary data.</text>
</comment>
<protein>
    <submittedName>
        <fullName evidence="2">Uncharacterized protein</fullName>
    </submittedName>
</protein>
<dbReference type="EMBL" id="JARKNE010000004">
    <property type="protein sequence ID" value="KAK5834995.1"/>
    <property type="molecule type" value="Genomic_DNA"/>
</dbReference>
<sequence>MAFPKNSSSSRSSLGFSGKINMEGDATILVLFQLVDVLSLFLSKLLFDYIKRRNRATVAPNHRAATSAPTVPEDHFPSFVVNVSPNYHATSATVAPNHINAISMETDATLPLDSNG</sequence>
<keyword evidence="1" id="KW-0472">Membrane</keyword>
<feature type="transmembrane region" description="Helical" evidence="1">
    <location>
        <begin position="26"/>
        <end position="47"/>
    </location>
</feature>
<name>A0ABR0Q784_GOSAR</name>
<accession>A0ABR0Q784</accession>
<evidence type="ECO:0000256" key="1">
    <source>
        <dbReference type="SAM" id="Phobius"/>
    </source>
</evidence>
<evidence type="ECO:0000313" key="3">
    <source>
        <dbReference type="Proteomes" id="UP001358586"/>
    </source>
</evidence>
<keyword evidence="3" id="KW-1185">Reference proteome</keyword>
<dbReference type="Proteomes" id="UP001358586">
    <property type="component" value="Chromosome 4"/>
</dbReference>
<organism evidence="2 3">
    <name type="scientific">Gossypium arboreum</name>
    <name type="common">Tree cotton</name>
    <name type="synonym">Gossypium nanking</name>
    <dbReference type="NCBI Taxonomy" id="29729"/>
    <lineage>
        <taxon>Eukaryota</taxon>
        <taxon>Viridiplantae</taxon>
        <taxon>Streptophyta</taxon>
        <taxon>Embryophyta</taxon>
        <taxon>Tracheophyta</taxon>
        <taxon>Spermatophyta</taxon>
        <taxon>Magnoliopsida</taxon>
        <taxon>eudicotyledons</taxon>
        <taxon>Gunneridae</taxon>
        <taxon>Pentapetalae</taxon>
        <taxon>rosids</taxon>
        <taxon>malvids</taxon>
        <taxon>Malvales</taxon>
        <taxon>Malvaceae</taxon>
        <taxon>Malvoideae</taxon>
        <taxon>Gossypium</taxon>
    </lineage>
</organism>
<gene>
    <name evidence="2" type="ORF">PVK06_010677</name>
</gene>